<evidence type="ECO:0000313" key="1">
    <source>
        <dbReference type="EMBL" id="OGC55856.1"/>
    </source>
</evidence>
<organism evidence="1 2">
    <name type="scientific">candidate division WWE3 bacterium RIFCSPLOWO2_01_FULL_41_18</name>
    <dbReference type="NCBI Taxonomy" id="1802625"/>
    <lineage>
        <taxon>Bacteria</taxon>
        <taxon>Katanobacteria</taxon>
    </lineage>
</organism>
<dbReference type="AlphaFoldDB" id="A0A1F4VF31"/>
<sequence>MKSTSKVSLVNKKISEQFPHDYIDDRIRKAVKIIGNKEVNRYLDIGCSNGLVTKYIAEKVNAKEAYGVDVANVKEARKRGVNAFEIDLNEDKETPFASGYFDLITCLDTLEHVYNTDFVVDEIYRLLKKGGVAVITVPRTDSLVNIVLLALGFQMMSGSTSLEKNYGAFSENRISGHMAHFTKKALIEMFKYHNFKIEAYTEASAVEAWFGDLGVKGTKITPVKKMLGIVISKIPFKKEICVLKVRK</sequence>
<dbReference type="CDD" id="cd02440">
    <property type="entry name" value="AdoMet_MTases"/>
    <property type="match status" value="1"/>
</dbReference>
<gene>
    <name evidence="1" type="ORF">A3A78_02350</name>
</gene>
<reference evidence="1 2" key="1">
    <citation type="journal article" date="2016" name="Nat. Commun.">
        <title>Thousands of microbial genomes shed light on interconnected biogeochemical processes in an aquifer system.</title>
        <authorList>
            <person name="Anantharaman K."/>
            <person name="Brown C.T."/>
            <person name="Hug L.A."/>
            <person name="Sharon I."/>
            <person name="Castelle C.J."/>
            <person name="Probst A.J."/>
            <person name="Thomas B.C."/>
            <person name="Singh A."/>
            <person name="Wilkins M.J."/>
            <person name="Karaoz U."/>
            <person name="Brodie E.L."/>
            <person name="Williams K.H."/>
            <person name="Hubbard S.S."/>
            <person name="Banfield J.F."/>
        </authorList>
    </citation>
    <scope>NUCLEOTIDE SEQUENCE [LARGE SCALE GENOMIC DNA]</scope>
</reference>
<evidence type="ECO:0008006" key="3">
    <source>
        <dbReference type="Google" id="ProtNLM"/>
    </source>
</evidence>
<protein>
    <recommendedName>
        <fullName evidence="3">Methyltransferase type 11 domain-containing protein</fullName>
    </recommendedName>
</protein>
<evidence type="ECO:0000313" key="2">
    <source>
        <dbReference type="Proteomes" id="UP000176504"/>
    </source>
</evidence>
<dbReference type="InterPro" id="IPR029063">
    <property type="entry name" value="SAM-dependent_MTases_sf"/>
</dbReference>
<name>A0A1F4VF31_UNCKA</name>
<dbReference type="EMBL" id="MEVI01000001">
    <property type="protein sequence ID" value="OGC55856.1"/>
    <property type="molecule type" value="Genomic_DNA"/>
</dbReference>
<dbReference type="Proteomes" id="UP000176504">
    <property type="component" value="Unassembled WGS sequence"/>
</dbReference>
<dbReference type="SUPFAM" id="SSF53335">
    <property type="entry name" value="S-adenosyl-L-methionine-dependent methyltransferases"/>
    <property type="match status" value="1"/>
</dbReference>
<comment type="caution">
    <text evidence="1">The sequence shown here is derived from an EMBL/GenBank/DDBJ whole genome shotgun (WGS) entry which is preliminary data.</text>
</comment>
<dbReference type="PANTHER" id="PTHR43861">
    <property type="entry name" value="TRANS-ACONITATE 2-METHYLTRANSFERASE-RELATED"/>
    <property type="match status" value="1"/>
</dbReference>
<accession>A0A1F4VF31</accession>
<dbReference type="Gene3D" id="3.40.50.150">
    <property type="entry name" value="Vaccinia Virus protein VP39"/>
    <property type="match status" value="1"/>
</dbReference>
<proteinExistence type="predicted"/>
<dbReference type="Pfam" id="PF13489">
    <property type="entry name" value="Methyltransf_23"/>
    <property type="match status" value="1"/>
</dbReference>